<dbReference type="Proteomes" id="UP001519460">
    <property type="component" value="Unassembled WGS sequence"/>
</dbReference>
<feature type="non-terminal residue" evidence="2">
    <location>
        <position position="51"/>
    </location>
</feature>
<evidence type="ECO:0000313" key="3">
    <source>
        <dbReference type="Proteomes" id="UP001519460"/>
    </source>
</evidence>
<accession>A0ABD0JIU7</accession>
<dbReference type="AlphaFoldDB" id="A0ABD0JIU7"/>
<evidence type="ECO:0000256" key="1">
    <source>
        <dbReference type="SAM" id="MobiDB-lite"/>
    </source>
</evidence>
<dbReference type="EMBL" id="JACVVK020000420">
    <property type="protein sequence ID" value="KAK7474923.1"/>
    <property type="molecule type" value="Genomic_DNA"/>
</dbReference>
<comment type="caution">
    <text evidence="2">The sequence shown here is derived from an EMBL/GenBank/DDBJ whole genome shotgun (WGS) entry which is preliminary data.</text>
</comment>
<name>A0ABD0JIU7_9CAEN</name>
<evidence type="ECO:0000313" key="2">
    <source>
        <dbReference type="EMBL" id="KAK7474923.1"/>
    </source>
</evidence>
<dbReference type="InterPro" id="IPR037252">
    <property type="entry name" value="Mib_Herc2_sf"/>
</dbReference>
<dbReference type="Gene3D" id="2.30.30.40">
    <property type="entry name" value="SH3 Domains"/>
    <property type="match status" value="1"/>
</dbReference>
<keyword evidence="3" id="KW-1185">Reference proteome</keyword>
<dbReference type="SUPFAM" id="SSF159034">
    <property type="entry name" value="Mib/herc2 domain-like"/>
    <property type="match status" value="1"/>
</dbReference>
<feature type="region of interest" description="Disordered" evidence="1">
    <location>
        <begin position="1"/>
        <end position="24"/>
    </location>
</feature>
<protein>
    <submittedName>
        <fullName evidence="2">Uncharacterized protein</fullName>
    </submittedName>
</protein>
<reference evidence="2 3" key="1">
    <citation type="journal article" date="2023" name="Sci. Data">
        <title>Genome assembly of the Korean intertidal mud-creeper Batillaria attramentaria.</title>
        <authorList>
            <person name="Patra A.K."/>
            <person name="Ho P.T."/>
            <person name="Jun S."/>
            <person name="Lee S.J."/>
            <person name="Kim Y."/>
            <person name="Won Y.J."/>
        </authorList>
    </citation>
    <scope>NUCLEOTIDE SEQUENCE [LARGE SCALE GENOMIC DNA]</scope>
    <source>
        <strain evidence="2">Wonlab-2016</strain>
    </source>
</reference>
<organism evidence="2 3">
    <name type="scientific">Batillaria attramentaria</name>
    <dbReference type="NCBI Taxonomy" id="370345"/>
    <lineage>
        <taxon>Eukaryota</taxon>
        <taxon>Metazoa</taxon>
        <taxon>Spiralia</taxon>
        <taxon>Lophotrochozoa</taxon>
        <taxon>Mollusca</taxon>
        <taxon>Gastropoda</taxon>
        <taxon>Caenogastropoda</taxon>
        <taxon>Sorbeoconcha</taxon>
        <taxon>Cerithioidea</taxon>
        <taxon>Batillariidae</taxon>
        <taxon>Batillaria</taxon>
    </lineage>
</organism>
<proteinExistence type="predicted"/>
<sequence length="51" mass="5432">MRFAKVTCRSCAQDGNPPGPGTVIGPHSTAGWWIVKWDAGRQAGYRMGAQG</sequence>
<gene>
    <name evidence="2" type="ORF">BaRGS_00033810</name>
</gene>